<comment type="caution">
    <text evidence="7">The sequence shown here is derived from an EMBL/GenBank/DDBJ whole genome shotgun (WGS) entry which is preliminary data.</text>
</comment>
<reference evidence="7 8" key="1">
    <citation type="submission" date="2016-08" db="EMBL/GenBank/DDBJ databases">
        <title>A Parts List for Fungal Cellulosomes Revealed by Comparative Genomics.</title>
        <authorList>
            <consortium name="DOE Joint Genome Institute"/>
            <person name="Haitjema C.H."/>
            <person name="Gilmore S.P."/>
            <person name="Henske J.K."/>
            <person name="Solomon K.V."/>
            <person name="De Groot R."/>
            <person name="Kuo A."/>
            <person name="Mondo S.J."/>
            <person name="Salamov A.A."/>
            <person name="Labutti K."/>
            <person name="Zhao Z."/>
            <person name="Chiniquy J."/>
            <person name="Barry K."/>
            <person name="Brewer H.M."/>
            <person name="Purvine S.O."/>
            <person name="Wright A.T."/>
            <person name="Boxma B."/>
            <person name="Van Alen T."/>
            <person name="Hackstein J.H."/>
            <person name="Baker S.E."/>
            <person name="Grigoriev I.V."/>
            <person name="O'Malley M.A."/>
        </authorList>
    </citation>
    <scope>NUCLEOTIDE SEQUENCE [LARGE SCALE GENOMIC DNA]</scope>
    <source>
        <strain evidence="7 8">S4</strain>
    </source>
</reference>
<feature type="compositionally biased region" description="Basic and acidic residues" evidence="5">
    <location>
        <begin position="180"/>
        <end position="190"/>
    </location>
</feature>
<feature type="compositionally biased region" description="Acidic residues" evidence="5">
    <location>
        <begin position="204"/>
        <end position="225"/>
    </location>
</feature>
<organism evidence="7 8">
    <name type="scientific">Anaeromyces robustus</name>
    <dbReference type="NCBI Taxonomy" id="1754192"/>
    <lineage>
        <taxon>Eukaryota</taxon>
        <taxon>Fungi</taxon>
        <taxon>Fungi incertae sedis</taxon>
        <taxon>Chytridiomycota</taxon>
        <taxon>Chytridiomycota incertae sedis</taxon>
        <taxon>Neocallimastigomycetes</taxon>
        <taxon>Neocallimastigales</taxon>
        <taxon>Neocallimastigaceae</taxon>
        <taxon>Anaeromyces</taxon>
    </lineage>
</organism>
<dbReference type="PANTHER" id="PTHR47793:SF1">
    <property type="entry name" value="HISTONE DEACETYLASE COMPLEX SUBUNIT CTI6"/>
    <property type="match status" value="1"/>
</dbReference>
<evidence type="ECO:0000256" key="4">
    <source>
        <dbReference type="PROSITE-ProRule" id="PRU00146"/>
    </source>
</evidence>
<feature type="region of interest" description="Disordered" evidence="5">
    <location>
        <begin position="121"/>
        <end position="165"/>
    </location>
</feature>
<feature type="compositionally biased region" description="Basic and acidic residues" evidence="5">
    <location>
        <begin position="240"/>
        <end position="257"/>
    </location>
</feature>
<dbReference type="GO" id="GO:0061186">
    <property type="term" value="P:negative regulation of silent mating-type cassette heterochromatin formation"/>
    <property type="evidence" value="ECO:0007669"/>
    <property type="project" value="TreeGrafter"/>
</dbReference>
<feature type="compositionally biased region" description="Low complexity" evidence="5">
    <location>
        <begin position="338"/>
        <end position="359"/>
    </location>
</feature>
<evidence type="ECO:0000256" key="2">
    <source>
        <dbReference type="ARBA" id="ARBA00022771"/>
    </source>
</evidence>
<sequence length="555" mass="63625">MTNISDDESSAITQCICGKNSPQYDGLMIQCEDCGVWQHGICVNITKKNTPKNYYCQKCRPEYHPYNSHLLNKSSKKSSTNPNSPPSKTFSPVTSSPKKRNTMNSLEASQNYNAILNLNANISSGESEPSSTTSSKRKRKTPRNFSQDLSYSSNNSDSTSEKLKKIRKVHSQIEYDKNDDTKLKDNISKDSKRHHKAQNKSYNEYDDEMDDFDDIEDDIDDDDDYIPNGDGKSSRNLFNKKHENNSSRKVKLDEESDHGKIKIKKDELFDDKNKKGDSKNYDFKQENNIKIKKERKGSKLNIEFGSSGNESKSDIKSEDSKVNETSEKVSKNKKNHTNETSSHLLRSSSELEIENSNRSPPALTRKSSQRTFKYNNDNDESKSELYNSPSYRNGYDNSETLNNQNTNLSSNTTSIHISTRHSTRNTHRVNYQLNSASSHNNTHHKNGTTIKVRYPNQKTSINEMNKRANQILEYLNRTRSEIKELYRKNKLNSIIQAGGKVDIKEYKNEGHYSNNDIITDSIVSSPENNDTELNGLEMLEKLCLRISKFQQDYYT</sequence>
<feature type="region of interest" description="Disordered" evidence="5">
    <location>
        <begin position="300"/>
        <end position="409"/>
    </location>
</feature>
<dbReference type="InterPro" id="IPR019786">
    <property type="entry name" value="Zinc_finger_PHD-type_CS"/>
</dbReference>
<gene>
    <name evidence="7" type="ORF">BCR32DRAFT_283901</name>
</gene>
<dbReference type="Gene3D" id="3.30.40.10">
    <property type="entry name" value="Zinc/RING finger domain, C3HC4 (zinc finger)"/>
    <property type="match status" value="1"/>
</dbReference>
<dbReference type="InterPro" id="IPR019787">
    <property type="entry name" value="Znf_PHD-finger"/>
</dbReference>
<feature type="compositionally biased region" description="Low complexity" evidence="5">
    <location>
        <begin position="146"/>
        <end position="158"/>
    </location>
</feature>
<dbReference type="PROSITE" id="PS50016">
    <property type="entry name" value="ZF_PHD_2"/>
    <property type="match status" value="1"/>
</dbReference>
<dbReference type="AlphaFoldDB" id="A0A1Y1WT28"/>
<keyword evidence="8" id="KW-1185">Reference proteome</keyword>
<keyword evidence="3" id="KW-0862">Zinc</keyword>
<evidence type="ECO:0000259" key="6">
    <source>
        <dbReference type="PROSITE" id="PS50016"/>
    </source>
</evidence>
<reference evidence="7 8" key="2">
    <citation type="submission" date="2016-08" db="EMBL/GenBank/DDBJ databases">
        <title>Pervasive Adenine N6-methylation of Active Genes in Fungi.</title>
        <authorList>
            <consortium name="DOE Joint Genome Institute"/>
            <person name="Mondo S.J."/>
            <person name="Dannebaum R.O."/>
            <person name="Kuo R.C."/>
            <person name="Labutti K."/>
            <person name="Haridas S."/>
            <person name="Kuo A."/>
            <person name="Salamov A."/>
            <person name="Ahrendt S.R."/>
            <person name="Lipzen A."/>
            <person name="Sullivan W."/>
            <person name="Andreopoulos W.B."/>
            <person name="Clum A."/>
            <person name="Lindquist E."/>
            <person name="Daum C."/>
            <person name="Ramamoorthy G.K."/>
            <person name="Gryganskyi A."/>
            <person name="Culley D."/>
            <person name="Magnuson J.K."/>
            <person name="James T.Y."/>
            <person name="O'Malley M.A."/>
            <person name="Stajich J.E."/>
            <person name="Spatafora J.W."/>
            <person name="Visel A."/>
            <person name="Grigoriev I.V."/>
        </authorList>
    </citation>
    <scope>NUCLEOTIDE SEQUENCE [LARGE SCALE GENOMIC DNA]</scope>
    <source>
        <strain evidence="7 8">S4</strain>
    </source>
</reference>
<feature type="compositionally biased region" description="Low complexity" evidence="5">
    <location>
        <begin position="121"/>
        <end position="134"/>
    </location>
</feature>
<dbReference type="STRING" id="1754192.A0A1Y1WT28"/>
<protein>
    <recommendedName>
        <fullName evidence="6">PHD-type domain-containing protein</fullName>
    </recommendedName>
</protein>
<dbReference type="PANTHER" id="PTHR47793">
    <property type="entry name" value="HISTONE DEACETYLASE COMPLEX SUBUNIT CTI6"/>
    <property type="match status" value="1"/>
</dbReference>
<dbReference type="OrthoDB" id="2150750at2759"/>
<dbReference type="InterPro" id="IPR013083">
    <property type="entry name" value="Znf_RING/FYVE/PHD"/>
</dbReference>
<evidence type="ECO:0000256" key="3">
    <source>
        <dbReference type="ARBA" id="ARBA00022833"/>
    </source>
</evidence>
<dbReference type="GO" id="GO:0061188">
    <property type="term" value="P:negative regulation of rDNA heterochromatin formation"/>
    <property type="evidence" value="ECO:0007669"/>
    <property type="project" value="TreeGrafter"/>
</dbReference>
<evidence type="ECO:0000256" key="1">
    <source>
        <dbReference type="ARBA" id="ARBA00022723"/>
    </source>
</evidence>
<keyword evidence="2 4" id="KW-0863">Zinc-finger</keyword>
<accession>A0A1Y1WT28</accession>
<dbReference type="SMART" id="SM00249">
    <property type="entry name" value="PHD"/>
    <property type="match status" value="1"/>
</dbReference>
<dbReference type="GO" id="GO:0070210">
    <property type="term" value="C:Rpd3L-Expanded complex"/>
    <property type="evidence" value="ECO:0007669"/>
    <property type="project" value="TreeGrafter"/>
</dbReference>
<dbReference type="InterPro" id="IPR053051">
    <property type="entry name" value="HDAC_complex_subunit"/>
</dbReference>
<feature type="compositionally biased region" description="Low complexity" evidence="5">
    <location>
        <begin position="397"/>
        <end position="409"/>
    </location>
</feature>
<dbReference type="InterPro" id="IPR011011">
    <property type="entry name" value="Znf_FYVE_PHD"/>
</dbReference>
<proteinExistence type="predicted"/>
<dbReference type="Pfam" id="PF20826">
    <property type="entry name" value="PHD_5"/>
    <property type="match status" value="1"/>
</dbReference>
<dbReference type="InterPro" id="IPR001965">
    <property type="entry name" value="Znf_PHD"/>
</dbReference>
<feature type="region of interest" description="Disordered" evidence="5">
    <location>
        <begin position="67"/>
        <end position="101"/>
    </location>
</feature>
<name>A0A1Y1WT28_9FUNG</name>
<feature type="domain" description="PHD-type" evidence="6">
    <location>
        <begin position="12"/>
        <end position="62"/>
    </location>
</feature>
<evidence type="ECO:0000256" key="5">
    <source>
        <dbReference type="SAM" id="MobiDB-lite"/>
    </source>
</evidence>
<feature type="region of interest" description="Disordered" evidence="5">
    <location>
        <begin position="180"/>
        <end position="257"/>
    </location>
</feature>
<evidence type="ECO:0000313" key="7">
    <source>
        <dbReference type="EMBL" id="ORX76687.1"/>
    </source>
</evidence>
<dbReference type="EMBL" id="MCFG01000284">
    <property type="protein sequence ID" value="ORX76687.1"/>
    <property type="molecule type" value="Genomic_DNA"/>
</dbReference>
<feature type="compositionally biased region" description="Polar residues" evidence="5">
    <location>
        <begin position="365"/>
        <end position="375"/>
    </location>
</feature>
<feature type="compositionally biased region" description="Low complexity" evidence="5">
    <location>
        <begin position="67"/>
        <end position="92"/>
    </location>
</feature>
<dbReference type="PROSITE" id="PS01359">
    <property type="entry name" value="ZF_PHD_1"/>
    <property type="match status" value="1"/>
</dbReference>
<feature type="compositionally biased region" description="Basic and acidic residues" evidence="5">
    <location>
        <begin position="311"/>
        <end position="330"/>
    </location>
</feature>
<keyword evidence="1" id="KW-0479">Metal-binding</keyword>
<dbReference type="GO" id="GO:0033698">
    <property type="term" value="C:Rpd3L complex"/>
    <property type="evidence" value="ECO:0007669"/>
    <property type="project" value="TreeGrafter"/>
</dbReference>
<dbReference type="GO" id="GO:0008270">
    <property type="term" value="F:zinc ion binding"/>
    <property type="evidence" value="ECO:0007669"/>
    <property type="project" value="UniProtKB-KW"/>
</dbReference>
<dbReference type="SUPFAM" id="SSF57903">
    <property type="entry name" value="FYVE/PHD zinc finger"/>
    <property type="match status" value="1"/>
</dbReference>
<dbReference type="Proteomes" id="UP000193944">
    <property type="component" value="Unassembled WGS sequence"/>
</dbReference>
<evidence type="ECO:0000313" key="8">
    <source>
        <dbReference type="Proteomes" id="UP000193944"/>
    </source>
</evidence>